<evidence type="ECO:0000313" key="2">
    <source>
        <dbReference type="EMBL" id="AIR86583.1"/>
    </source>
</evidence>
<protein>
    <submittedName>
        <fullName evidence="2">Uncharacterized protein</fullName>
    </submittedName>
</protein>
<keyword evidence="1" id="KW-0812">Transmembrane</keyword>
<keyword evidence="3" id="KW-1185">Reference proteome</keyword>
<dbReference type="Proteomes" id="UP000029495">
    <property type="component" value="Chromosome"/>
</dbReference>
<keyword evidence="1" id="KW-1133">Transmembrane helix</keyword>
<reference evidence="2 3" key="1">
    <citation type="submission" date="2014-09" db="EMBL/GenBank/DDBJ databases">
        <authorList>
            <person name="Chan K.-G."/>
        </authorList>
    </citation>
    <scope>NUCLEOTIDE SEQUENCE [LARGE SCALE GENOMIC DNA]</scope>
    <source>
        <strain evidence="2 3">ND04</strain>
    </source>
</reference>
<accession>A0ABM5RLB7</accession>
<proteinExistence type="predicted"/>
<dbReference type="EMBL" id="CP009454">
    <property type="protein sequence ID" value="AIR86583.1"/>
    <property type="molecule type" value="Genomic_DNA"/>
</dbReference>
<evidence type="ECO:0000313" key="3">
    <source>
        <dbReference type="Proteomes" id="UP000029495"/>
    </source>
</evidence>
<keyword evidence="1" id="KW-0472">Membrane</keyword>
<organism evidence="2 3">
    <name type="scientific">Pantoea rwandensis</name>
    <dbReference type="NCBI Taxonomy" id="1076550"/>
    <lineage>
        <taxon>Bacteria</taxon>
        <taxon>Pseudomonadati</taxon>
        <taxon>Pseudomonadota</taxon>
        <taxon>Gammaproteobacteria</taxon>
        <taxon>Enterobacterales</taxon>
        <taxon>Erwiniaceae</taxon>
        <taxon>Pantoea</taxon>
    </lineage>
</organism>
<sequence length="72" mass="8347">MCQSSCNNPFKNFRLFVELIDNSFEGVIGAFRHDDIAIVAYINALKFESSVFRYLKLIIILFSLLVMVRLQN</sequence>
<evidence type="ECO:0000256" key="1">
    <source>
        <dbReference type="SAM" id="Phobius"/>
    </source>
</evidence>
<gene>
    <name evidence="2" type="ORF">LH22_14375</name>
</gene>
<feature type="transmembrane region" description="Helical" evidence="1">
    <location>
        <begin position="51"/>
        <end position="70"/>
    </location>
</feature>
<name>A0ABM5RLB7_9GAMM</name>